<dbReference type="EMBL" id="LFND01000002">
    <property type="protein sequence ID" value="KMQ65475.1"/>
    <property type="molecule type" value="Genomic_DNA"/>
</dbReference>
<dbReference type="STRING" id="558151.ACM46_06180"/>
<dbReference type="RefSeq" id="WP_048505770.1">
    <property type="nucleotide sequence ID" value="NZ_LFND01000002.1"/>
</dbReference>
<accession>A0A0J7L8V7</accession>
<reference evidence="1 2" key="1">
    <citation type="journal article" date="2013" name="Int. J. Syst. Evol. Microbiol.">
        <title>Chryseobacterium angstadtii sp. nov., isolated from a newt tank.</title>
        <authorList>
            <person name="Kirk K.E."/>
            <person name="Hoffman J.A."/>
            <person name="Smith K.A."/>
            <person name="Strahan B.L."/>
            <person name="Failor K.C."/>
            <person name="Krebs J.E."/>
            <person name="Gale A.N."/>
            <person name="Do T.D."/>
            <person name="Sontag T.C."/>
            <person name="Batties A.M."/>
            <person name="Mistiszyn K."/>
            <person name="Newman J.D."/>
        </authorList>
    </citation>
    <scope>NUCLEOTIDE SEQUENCE [LARGE SCALE GENOMIC DNA]</scope>
    <source>
        <strain evidence="1 2">KM</strain>
    </source>
</reference>
<evidence type="ECO:0000313" key="2">
    <source>
        <dbReference type="Proteomes" id="UP000036261"/>
    </source>
</evidence>
<evidence type="ECO:0008006" key="3">
    <source>
        <dbReference type="Google" id="ProtNLM"/>
    </source>
</evidence>
<proteinExistence type="predicted"/>
<sequence length="77" mass="8139">MKNLKKLTRKQLELISGGDVAYGLCDADGNCPPTFGSYYCSGGTCYRSTGGGNPGGGCDEPLRLCQPWETGCGCVYF</sequence>
<keyword evidence="2" id="KW-1185">Reference proteome</keyword>
<dbReference type="OrthoDB" id="1449489at2"/>
<evidence type="ECO:0000313" key="1">
    <source>
        <dbReference type="EMBL" id="KMQ65475.1"/>
    </source>
</evidence>
<gene>
    <name evidence="1" type="ORF">ACM46_06180</name>
</gene>
<dbReference type="Proteomes" id="UP000036261">
    <property type="component" value="Unassembled WGS sequence"/>
</dbReference>
<dbReference type="PATRIC" id="fig|558151.6.peg.1294"/>
<protein>
    <recommendedName>
        <fullName evidence="3">Bacteriocin</fullName>
    </recommendedName>
</protein>
<dbReference type="AlphaFoldDB" id="A0A0J7L8V7"/>
<name>A0A0J7L8V7_9FLAO</name>
<comment type="caution">
    <text evidence="1">The sequence shown here is derived from an EMBL/GenBank/DDBJ whole genome shotgun (WGS) entry which is preliminary data.</text>
</comment>
<organism evidence="1 2">
    <name type="scientific">Chryseobacterium angstadtii</name>
    <dbReference type="NCBI Taxonomy" id="558151"/>
    <lineage>
        <taxon>Bacteria</taxon>
        <taxon>Pseudomonadati</taxon>
        <taxon>Bacteroidota</taxon>
        <taxon>Flavobacteriia</taxon>
        <taxon>Flavobacteriales</taxon>
        <taxon>Weeksellaceae</taxon>
        <taxon>Chryseobacterium group</taxon>
        <taxon>Chryseobacterium</taxon>
    </lineage>
</organism>